<gene>
    <name evidence="9" type="ORF">DESAMIL20_1322</name>
</gene>
<comment type="subcellular location">
    <subcellularLocation>
        <location evidence="8">Cell membrane</location>
        <topology evidence="8">Multi-pass membrane protein</topology>
    </subcellularLocation>
    <subcellularLocation>
        <location evidence="1">Endomembrane system</location>
        <topology evidence="1">Multi-pass membrane protein</topology>
    </subcellularLocation>
</comment>
<keyword evidence="6 8" id="KW-1133">Transmembrane helix</keyword>
<evidence type="ECO:0000313" key="9">
    <source>
        <dbReference type="EMBL" id="OSS41769.1"/>
    </source>
</evidence>
<dbReference type="RefSeq" id="WP_239393399.1">
    <property type="nucleotide sequence ID" value="NZ_MDSU01000018.1"/>
</dbReference>
<dbReference type="NCBIfam" id="TIGR00802">
    <property type="entry name" value="nico"/>
    <property type="match status" value="1"/>
</dbReference>
<keyword evidence="3 8" id="KW-0813">Transport</keyword>
<dbReference type="Pfam" id="PF03824">
    <property type="entry name" value="NicO"/>
    <property type="match status" value="1"/>
</dbReference>
<evidence type="ECO:0000256" key="1">
    <source>
        <dbReference type="ARBA" id="ARBA00004127"/>
    </source>
</evidence>
<feature type="transmembrane region" description="Helical" evidence="8">
    <location>
        <begin position="34"/>
        <end position="53"/>
    </location>
</feature>
<dbReference type="InterPro" id="IPR011541">
    <property type="entry name" value="Ni/Co_transpt_high_affinity"/>
</dbReference>
<keyword evidence="5 8" id="KW-0812">Transmembrane</keyword>
<reference evidence="9 10" key="1">
    <citation type="journal article" date="2017" name="Front. Microbiol.">
        <title>Genome Sequence of Desulfurella amilsii Strain TR1 and Comparative Genomics of Desulfurellaceae Family.</title>
        <authorList>
            <person name="Florentino A.P."/>
            <person name="Stams A.J."/>
            <person name="Sanchez-Andrea I."/>
        </authorList>
    </citation>
    <scope>NUCLEOTIDE SEQUENCE [LARGE SCALE GENOMIC DNA]</scope>
    <source>
        <strain evidence="9 10">TR1</strain>
    </source>
</reference>
<keyword evidence="4" id="KW-0533">Nickel</keyword>
<sequence>MSFRSRAVLMFVFIILFNLVAWGAFFYLVRLSPVLSSLGLLAYFFGLKHAFDADHIAAIDNVTRKLRQDDQKPVGVGLFFSLGHSTVVILLSFGIIVAAMAIHTHMDFLKNFGNIFGTTVSALFLTIIGILNLIVVKSLYDLSKEYQKGNIKHEEIDNLLAKRGLMGRFFGFLYKKINKSYQMYPIGFLFGLGFDTATEVAVLGISAALAKNSHLPIWGILVFPFLFTAGMSLMDSLDGLVMMKVYDWAMNDVIRKLFFNIFVTGASVFVALFVGTIEWIQVLSRKLNLTSPFFVFVQNIPFSKLGLGVAAVLILSWFGAYIYYKKAYAKMQVKG</sequence>
<evidence type="ECO:0000256" key="6">
    <source>
        <dbReference type="ARBA" id="ARBA00022989"/>
    </source>
</evidence>
<keyword evidence="7 8" id="KW-0472">Membrane</keyword>
<feature type="transmembrane region" description="Helical" evidence="8">
    <location>
        <begin position="74"/>
        <end position="103"/>
    </location>
</feature>
<dbReference type="STRING" id="1562698.DESAMIL20_1322"/>
<feature type="transmembrane region" description="Helical" evidence="8">
    <location>
        <begin position="115"/>
        <end position="136"/>
    </location>
</feature>
<evidence type="ECO:0000256" key="3">
    <source>
        <dbReference type="ARBA" id="ARBA00022448"/>
    </source>
</evidence>
<dbReference type="AlphaFoldDB" id="A0A1X4XW48"/>
<comment type="caution">
    <text evidence="9">The sequence shown here is derived from an EMBL/GenBank/DDBJ whole genome shotgun (WGS) entry which is preliminary data.</text>
</comment>
<dbReference type="PANTHER" id="PTHR31611">
    <property type="entry name" value="HIGH-AFFINITY NICKEL TRANSPORT PROTEIN NIC1"/>
    <property type="match status" value="1"/>
</dbReference>
<accession>A0A1X4XW48</accession>
<dbReference type="PANTHER" id="PTHR31611:SF0">
    <property type="entry name" value="HIGH-AFFINITY NICKEL TRANSPORT PROTEIN NIC1"/>
    <property type="match status" value="1"/>
</dbReference>
<feature type="transmembrane region" description="Helical" evidence="8">
    <location>
        <begin position="257"/>
        <end position="282"/>
    </location>
</feature>
<organism evidence="9 10">
    <name type="scientific">Desulfurella amilsii</name>
    <dbReference type="NCBI Taxonomy" id="1562698"/>
    <lineage>
        <taxon>Bacteria</taxon>
        <taxon>Pseudomonadati</taxon>
        <taxon>Campylobacterota</taxon>
        <taxon>Desulfurellia</taxon>
        <taxon>Desulfurellales</taxon>
        <taxon>Desulfurellaceae</taxon>
        <taxon>Desulfurella</taxon>
    </lineage>
</organism>
<dbReference type="Proteomes" id="UP000194141">
    <property type="component" value="Unassembled WGS sequence"/>
</dbReference>
<keyword evidence="10" id="KW-1185">Reference proteome</keyword>
<evidence type="ECO:0000313" key="10">
    <source>
        <dbReference type="Proteomes" id="UP000194141"/>
    </source>
</evidence>
<evidence type="ECO:0000256" key="7">
    <source>
        <dbReference type="ARBA" id="ARBA00023136"/>
    </source>
</evidence>
<dbReference type="InterPro" id="IPR004688">
    <property type="entry name" value="Ni/Co_transpt"/>
</dbReference>
<comment type="similarity">
    <text evidence="2 8">Belongs to the NiCoT transporter (TC 2.A.52) family.</text>
</comment>
<feature type="transmembrane region" description="Helical" evidence="8">
    <location>
        <begin position="302"/>
        <end position="324"/>
    </location>
</feature>
<dbReference type="GO" id="GO:0005886">
    <property type="term" value="C:plasma membrane"/>
    <property type="evidence" value="ECO:0007669"/>
    <property type="project" value="UniProtKB-SubCell"/>
</dbReference>
<feature type="transmembrane region" description="Helical" evidence="8">
    <location>
        <begin position="186"/>
        <end position="209"/>
    </location>
</feature>
<name>A0A1X4XW48_9BACT</name>
<evidence type="ECO:0000256" key="5">
    <source>
        <dbReference type="ARBA" id="ARBA00022692"/>
    </source>
</evidence>
<evidence type="ECO:0000256" key="2">
    <source>
        <dbReference type="ARBA" id="ARBA00010892"/>
    </source>
</evidence>
<evidence type="ECO:0000256" key="8">
    <source>
        <dbReference type="RuleBase" id="RU362101"/>
    </source>
</evidence>
<proteinExistence type="inferred from homology"/>
<dbReference type="EMBL" id="MDSU01000018">
    <property type="protein sequence ID" value="OSS41769.1"/>
    <property type="molecule type" value="Genomic_DNA"/>
</dbReference>
<feature type="transmembrane region" description="Helical" evidence="8">
    <location>
        <begin position="7"/>
        <end position="28"/>
    </location>
</feature>
<protein>
    <recommendedName>
        <fullName evidence="8">Nickel/cobalt efflux system</fullName>
    </recommendedName>
</protein>
<feature type="transmembrane region" description="Helical" evidence="8">
    <location>
        <begin position="215"/>
        <end position="237"/>
    </location>
</feature>
<dbReference type="GO" id="GO:0015099">
    <property type="term" value="F:nickel cation transmembrane transporter activity"/>
    <property type="evidence" value="ECO:0007669"/>
    <property type="project" value="UniProtKB-UniRule"/>
</dbReference>
<evidence type="ECO:0000256" key="4">
    <source>
        <dbReference type="ARBA" id="ARBA00022596"/>
    </source>
</evidence>
<dbReference type="GO" id="GO:0012505">
    <property type="term" value="C:endomembrane system"/>
    <property type="evidence" value="ECO:0007669"/>
    <property type="project" value="UniProtKB-SubCell"/>
</dbReference>